<organism evidence="3 4">
    <name type="scientific">Rhododendron simsii</name>
    <name type="common">Sims's rhododendron</name>
    <dbReference type="NCBI Taxonomy" id="118357"/>
    <lineage>
        <taxon>Eukaryota</taxon>
        <taxon>Viridiplantae</taxon>
        <taxon>Streptophyta</taxon>
        <taxon>Embryophyta</taxon>
        <taxon>Tracheophyta</taxon>
        <taxon>Spermatophyta</taxon>
        <taxon>Magnoliopsida</taxon>
        <taxon>eudicotyledons</taxon>
        <taxon>Gunneridae</taxon>
        <taxon>Pentapetalae</taxon>
        <taxon>asterids</taxon>
        <taxon>Ericales</taxon>
        <taxon>Ericaceae</taxon>
        <taxon>Ericoideae</taxon>
        <taxon>Rhodoreae</taxon>
        <taxon>Rhododendron</taxon>
    </lineage>
</organism>
<accession>A0A834LL81</accession>
<dbReference type="InterPro" id="IPR029466">
    <property type="entry name" value="NAM-associated_C"/>
</dbReference>
<protein>
    <recommendedName>
        <fullName evidence="2">No apical meristem-associated C-terminal domain-containing protein</fullName>
    </recommendedName>
</protein>
<gene>
    <name evidence="3" type="ORF">RHSIM_Rhsim06G0075000</name>
</gene>
<keyword evidence="4" id="KW-1185">Reference proteome</keyword>
<keyword evidence="1" id="KW-0175">Coiled coil</keyword>
<dbReference type="OrthoDB" id="2507178at2759"/>
<dbReference type="AlphaFoldDB" id="A0A834LL81"/>
<dbReference type="Pfam" id="PF14303">
    <property type="entry name" value="NAM-associated"/>
    <property type="match status" value="1"/>
</dbReference>
<dbReference type="EMBL" id="WJXA01000006">
    <property type="protein sequence ID" value="KAF7140237.1"/>
    <property type="molecule type" value="Genomic_DNA"/>
</dbReference>
<dbReference type="Proteomes" id="UP000626092">
    <property type="component" value="Unassembled WGS sequence"/>
</dbReference>
<dbReference type="PANTHER" id="PTHR45125:SF51">
    <property type="entry name" value="F21J9.4-RELATED"/>
    <property type="match status" value="1"/>
</dbReference>
<name>A0A834LL81_RHOSS</name>
<reference evidence="3" key="1">
    <citation type="submission" date="2019-11" db="EMBL/GenBank/DDBJ databases">
        <authorList>
            <person name="Liu Y."/>
            <person name="Hou J."/>
            <person name="Li T.-Q."/>
            <person name="Guan C.-H."/>
            <person name="Wu X."/>
            <person name="Wu H.-Z."/>
            <person name="Ling F."/>
            <person name="Zhang R."/>
            <person name="Shi X.-G."/>
            <person name="Ren J.-P."/>
            <person name="Chen E.-F."/>
            <person name="Sun J.-M."/>
        </authorList>
    </citation>
    <scope>NUCLEOTIDE SEQUENCE</scope>
    <source>
        <strain evidence="3">Adult_tree_wgs_1</strain>
        <tissue evidence="3">Leaves</tissue>
    </source>
</reference>
<proteinExistence type="predicted"/>
<dbReference type="PANTHER" id="PTHR45125">
    <property type="entry name" value="F21J9.4-RELATED"/>
    <property type="match status" value="1"/>
</dbReference>
<evidence type="ECO:0000259" key="2">
    <source>
        <dbReference type="Pfam" id="PF14303"/>
    </source>
</evidence>
<sequence length="309" mass="36532">MDSLQDPFFSNLIHDGSNLGNQFMESQYVSQVGQVAQKECQFSIETEPVARKRGGNFSIEEDNILVSAWLNISLDAVQGNGQKHKTFWIRVWEFFHENKTFTSERNDNSLMNRWEAKIMYQDLDVKHFAFQFEHCWDVLKHQPKWFQECEKKKPKRGRTHCWDVLKHQPKWFQECEKKKPKRGRTVATPLAELVNPKEDVADDIIQVERPIGNKIAKEQRKKNKTNDHASAPIVQVLNELKEDKKTANEKKHQMLQISYGLQAEKLKMEQLKEEARIMMLDTSGMPPMQQEMLLYYEDLMLMYYDQMLM</sequence>
<evidence type="ECO:0000313" key="3">
    <source>
        <dbReference type="EMBL" id="KAF7140237.1"/>
    </source>
</evidence>
<feature type="coiled-coil region" evidence="1">
    <location>
        <begin position="237"/>
        <end position="281"/>
    </location>
</feature>
<evidence type="ECO:0000256" key="1">
    <source>
        <dbReference type="SAM" id="Coils"/>
    </source>
</evidence>
<feature type="domain" description="No apical meristem-associated C-terminal" evidence="2">
    <location>
        <begin position="160"/>
        <end position="292"/>
    </location>
</feature>
<evidence type="ECO:0000313" key="4">
    <source>
        <dbReference type="Proteomes" id="UP000626092"/>
    </source>
</evidence>
<comment type="caution">
    <text evidence="3">The sequence shown here is derived from an EMBL/GenBank/DDBJ whole genome shotgun (WGS) entry which is preliminary data.</text>
</comment>